<sequence>MSDQDGTPEALTTAEAALRELHRQDVTTAICKRSGLHYAIGEQRTGPHLVADEGHVVGEIHTTSPGPFQDCYARPGGATKKHGPYVSARAAAAALIPCEADGRAH</sequence>
<evidence type="ECO:0000313" key="2">
    <source>
        <dbReference type="Proteomes" id="UP000641932"/>
    </source>
</evidence>
<proteinExistence type="predicted"/>
<dbReference type="AlphaFoldDB" id="A0A917ZW71"/>
<comment type="caution">
    <text evidence="1">The sequence shown here is derived from an EMBL/GenBank/DDBJ whole genome shotgun (WGS) entry which is preliminary data.</text>
</comment>
<reference evidence="1" key="2">
    <citation type="submission" date="2020-09" db="EMBL/GenBank/DDBJ databases">
        <authorList>
            <person name="Sun Q."/>
            <person name="Zhou Y."/>
        </authorList>
    </citation>
    <scope>NUCLEOTIDE SEQUENCE</scope>
    <source>
        <strain evidence="1">CGMCC 4.7201</strain>
    </source>
</reference>
<keyword evidence="2" id="KW-1185">Reference proteome</keyword>
<name>A0A917ZW71_9ACTN</name>
<gene>
    <name evidence="1" type="ORF">GCM10012280_63210</name>
</gene>
<dbReference type="Proteomes" id="UP000641932">
    <property type="component" value="Unassembled WGS sequence"/>
</dbReference>
<dbReference type="RefSeq" id="WP_189135266.1">
    <property type="nucleotide sequence ID" value="NZ_BMMS01000039.1"/>
</dbReference>
<protein>
    <submittedName>
        <fullName evidence="1">Uncharacterized protein</fullName>
    </submittedName>
</protein>
<accession>A0A917ZW71</accession>
<reference evidence="1" key="1">
    <citation type="journal article" date="2014" name="Int. J. Syst. Evol. Microbiol.">
        <title>Complete genome sequence of Corynebacterium casei LMG S-19264T (=DSM 44701T), isolated from a smear-ripened cheese.</title>
        <authorList>
            <consortium name="US DOE Joint Genome Institute (JGI-PGF)"/>
            <person name="Walter F."/>
            <person name="Albersmeier A."/>
            <person name="Kalinowski J."/>
            <person name="Ruckert C."/>
        </authorList>
    </citation>
    <scope>NUCLEOTIDE SEQUENCE</scope>
    <source>
        <strain evidence="1">CGMCC 4.7201</strain>
    </source>
</reference>
<organism evidence="1 2">
    <name type="scientific">Wenjunlia tyrosinilytica</name>
    <dbReference type="NCBI Taxonomy" id="1544741"/>
    <lineage>
        <taxon>Bacteria</taxon>
        <taxon>Bacillati</taxon>
        <taxon>Actinomycetota</taxon>
        <taxon>Actinomycetes</taxon>
        <taxon>Kitasatosporales</taxon>
        <taxon>Streptomycetaceae</taxon>
        <taxon>Wenjunlia</taxon>
    </lineage>
</organism>
<dbReference type="EMBL" id="BMMS01000039">
    <property type="protein sequence ID" value="GGO98629.1"/>
    <property type="molecule type" value="Genomic_DNA"/>
</dbReference>
<evidence type="ECO:0000313" key="1">
    <source>
        <dbReference type="EMBL" id="GGO98629.1"/>
    </source>
</evidence>